<keyword evidence="1" id="KW-0812">Transmembrane</keyword>
<dbReference type="Proteomes" id="UP000430634">
    <property type="component" value="Unassembled WGS sequence"/>
</dbReference>
<proteinExistence type="predicted"/>
<keyword evidence="1" id="KW-1133">Transmembrane helix</keyword>
<evidence type="ECO:0000256" key="1">
    <source>
        <dbReference type="SAM" id="Phobius"/>
    </source>
</evidence>
<protein>
    <recommendedName>
        <fullName evidence="4">VanZ-like domain-containing protein</fullName>
    </recommendedName>
</protein>
<accession>A0A6I3SXK8</accession>
<reference evidence="2 3" key="1">
    <citation type="submission" date="2019-11" db="EMBL/GenBank/DDBJ databases">
        <title>Type strains purchased from KCTC, JCM and DSMZ.</title>
        <authorList>
            <person name="Lu H."/>
        </authorList>
    </citation>
    <scope>NUCLEOTIDE SEQUENCE [LARGE SCALE GENOMIC DNA]</scope>
    <source>
        <strain evidence="2 3">KCTC 52429</strain>
    </source>
</reference>
<feature type="transmembrane region" description="Helical" evidence="1">
    <location>
        <begin position="83"/>
        <end position="104"/>
    </location>
</feature>
<feature type="transmembrane region" description="Helical" evidence="1">
    <location>
        <begin position="38"/>
        <end position="71"/>
    </location>
</feature>
<evidence type="ECO:0008006" key="4">
    <source>
        <dbReference type="Google" id="ProtNLM"/>
    </source>
</evidence>
<gene>
    <name evidence="2" type="ORF">GM672_11675</name>
</gene>
<sequence>MKLEMWGLITLGIALVAGCLVPNRCLPRLPDDKLMHAGAFGVLAWLALGLATGPVSAAAWMAGLAVAGWLIECLQALVPDRGFSWGDIGANLAGIGVAILVRALSHHFMP</sequence>
<dbReference type="EMBL" id="WNKZ01000027">
    <property type="protein sequence ID" value="MTV53385.1"/>
    <property type="molecule type" value="Genomic_DNA"/>
</dbReference>
<name>A0A6I3SXK8_9BURK</name>
<dbReference type="PROSITE" id="PS51257">
    <property type="entry name" value="PROKAR_LIPOPROTEIN"/>
    <property type="match status" value="1"/>
</dbReference>
<dbReference type="OrthoDB" id="8759225at2"/>
<keyword evidence="1" id="KW-0472">Membrane</keyword>
<dbReference type="AlphaFoldDB" id="A0A6I3SXK8"/>
<comment type="caution">
    <text evidence="2">The sequence shown here is derived from an EMBL/GenBank/DDBJ whole genome shotgun (WGS) entry which is preliminary data.</text>
</comment>
<organism evidence="2 3">
    <name type="scientific">Pseudoduganella buxea</name>
    <dbReference type="NCBI Taxonomy" id="1949069"/>
    <lineage>
        <taxon>Bacteria</taxon>
        <taxon>Pseudomonadati</taxon>
        <taxon>Pseudomonadota</taxon>
        <taxon>Betaproteobacteria</taxon>
        <taxon>Burkholderiales</taxon>
        <taxon>Oxalobacteraceae</taxon>
        <taxon>Telluria group</taxon>
        <taxon>Pseudoduganella</taxon>
    </lineage>
</organism>
<evidence type="ECO:0000313" key="2">
    <source>
        <dbReference type="EMBL" id="MTV53385.1"/>
    </source>
</evidence>
<evidence type="ECO:0000313" key="3">
    <source>
        <dbReference type="Proteomes" id="UP000430634"/>
    </source>
</evidence>
<feature type="transmembrane region" description="Helical" evidence="1">
    <location>
        <begin position="6"/>
        <end position="26"/>
    </location>
</feature>